<evidence type="ECO:0000313" key="1">
    <source>
        <dbReference type="EMBL" id="PBB04956.1"/>
    </source>
</evidence>
<reference evidence="1 2" key="1">
    <citation type="submission" date="2017-08" db="EMBL/GenBank/DDBJ databases">
        <title>Salimicrobium alkalisoli sp. nov., isolated from saline alkaline soil.</title>
        <authorList>
            <person name="Zhang G."/>
            <person name="Xiong Q."/>
        </authorList>
    </citation>
    <scope>NUCLEOTIDE SEQUENCE [LARGE SCALE GENOMIC DNA]</scope>
    <source>
        <strain evidence="1 2">WN024</strain>
    </source>
</reference>
<protein>
    <recommendedName>
        <fullName evidence="3">YxiS</fullName>
    </recommendedName>
</protein>
<dbReference type="Proteomes" id="UP000217561">
    <property type="component" value="Unassembled WGS sequence"/>
</dbReference>
<proteinExistence type="predicted"/>
<sequence>MNEKDEWIIQKYKEEEKMMILLFAQWCVDHGENAVEVYQTAYPHQEVSPLLTEMLKDTVPAKESEGVQEELLLDVLSAFGNEELAFTVAEISSSNEKKRL</sequence>
<comment type="caution">
    <text evidence="1">The sequence shown here is derived from an EMBL/GenBank/DDBJ whole genome shotgun (WGS) entry which is preliminary data.</text>
</comment>
<evidence type="ECO:0008006" key="3">
    <source>
        <dbReference type="Google" id="ProtNLM"/>
    </source>
</evidence>
<evidence type="ECO:0000313" key="2">
    <source>
        <dbReference type="Proteomes" id="UP000217561"/>
    </source>
</evidence>
<keyword evidence="2" id="KW-1185">Reference proteome</keyword>
<dbReference type="RefSeq" id="WP_095822685.1">
    <property type="nucleotide sequence ID" value="NZ_NSGH01000021.1"/>
</dbReference>
<name>A0ABX4HP39_9BACI</name>
<dbReference type="EMBL" id="NSGH01000021">
    <property type="protein sequence ID" value="PBB04956.1"/>
    <property type="molecule type" value="Genomic_DNA"/>
</dbReference>
<organism evidence="1 2">
    <name type="scientific">Salimicrobium humidisoli</name>
    <dbReference type="NCBI Taxonomy" id="2029857"/>
    <lineage>
        <taxon>Bacteria</taxon>
        <taxon>Bacillati</taxon>
        <taxon>Bacillota</taxon>
        <taxon>Bacilli</taxon>
        <taxon>Bacillales</taxon>
        <taxon>Bacillaceae</taxon>
        <taxon>Salimicrobium</taxon>
    </lineage>
</organism>
<gene>
    <name evidence="1" type="ORF">CKW00_11470</name>
</gene>
<accession>A0ABX4HP39</accession>